<accession>A0A2J7YPB1</accession>
<evidence type="ECO:0000313" key="2">
    <source>
        <dbReference type="EMBL" id="PNG89858.1"/>
    </source>
</evidence>
<feature type="domain" description="Serine aminopeptidase S33" evidence="1">
    <location>
        <begin position="36"/>
        <end position="255"/>
    </location>
</feature>
<dbReference type="InterPro" id="IPR029058">
    <property type="entry name" value="AB_hydrolase_fold"/>
</dbReference>
<dbReference type="AlphaFoldDB" id="A0A2J7YPB1"/>
<dbReference type="InterPro" id="IPR022742">
    <property type="entry name" value="Hydrolase_4"/>
</dbReference>
<keyword evidence="3" id="KW-1185">Reference proteome</keyword>
<dbReference type="EMBL" id="LJIW01000002">
    <property type="protein sequence ID" value="PNG89858.1"/>
    <property type="molecule type" value="Genomic_DNA"/>
</dbReference>
<dbReference type="Gene3D" id="3.40.50.1820">
    <property type="entry name" value="alpha/beta hydrolase"/>
    <property type="match status" value="1"/>
</dbReference>
<organism evidence="2 3">
    <name type="scientific">Streptomyces malaysiensis</name>
    <dbReference type="NCBI Taxonomy" id="92644"/>
    <lineage>
        <taxon>Bacteria</taxon>
        <taxon>Bacillati</taxon>
        <taxon>Actinomycetota</taxon>
        <taxon>Actinomycetes</taxon>
        <taxon>Kitasatosporales</taxon>
        <taxon>Streptomycetaceae</taxon>
        <taxon>Streptomyces</taxon>
        <taxon>Streptomyces violaceusniger group</taxon>
    </lineage>
</organism>
<dbReference type="PANTHER" id="PTHR11614">
    <property type="entry name" value="PHOSPHOLIPASE-RELATED"/>
    <property type="match status" value="1"/>
</dbReference>
<gene>
    <name evidence="2" type="ORF">SMF913_25323</name>
</gene>
<dbReference type="InterPro" id="IPR051044">
    <property type="entry name" value="MAG_DAG_Lipase"/>
</dbReference>
<proteinExistence type="predicted"/>
<dbReference type="SUPFAM" id="SSF53474">
    <property type="entry name" value="alpha/beta-Hydrolases"/>
    <property type="match status" value="1"/>
</dbReference>
<evidence type="ECO:0000313" key="3">
    <source>
        <dbReference type="Proteomes" id="UP000236520"/>
    </source>
</evidence>
<reference evidence="2 3" key="1">
    <citation type="submission" date="2015-09" db="EMBL/GenBank/DDBJ databases">
        <title>Genome sequence, genome mining and natural product profiling of a biocontrol bacterium Streptomyces malaysiensis F913.</title>
        <authorList>
            <person name="Xu Y."/>
            <person name="Wei J."/>
            <person name="Xie J."/>
            <person name="Li T."/>
            <person name="Zhou Z."/>
        </authorList>
    </citation>
    <scope>NUCLEOTIDE SEQUENCE [LARGE SCALE GENOMIC DNA]</scope>
    <source>
        <strain evidence="2 3">F913</strain>
    </source>
</reference>
<comment type="caution">
    <text evidence="2">The sequence shown here is derived from an EMBL/GenBank/DDBJ whole genome shotgun (WGS) entry which is preliminary data.</text>
</comment>
<dbReference type="RefSeq" id="WP_250850774.1">
    <property type="nucleotide sequence ID" value="NZ_JBEOTK010000052.1"/>
</dbReference>
<dbReference type="Proteomes" id="UP000236520">
    <property type="component" value="Unassembled WGS sequence"/>
</dbReference>
<sequence length="294" mass="31637">MPERTVTHHTVIDHDVFDLPAPDGTPLAVHHWSPADPAAAVFYLHGIQSHAGWLFETGPALAERGVRVYAVDRRGSGRSGGTRGDLADARTVLDDYALAFAHVRDRSPELPFTVVGQSLGGSVLAALLARGDLRAADAFVFCAPALGQQRARHGADGLGALRALTGTERVPVPLADEDYTDGRAYLAFMANDHLMLRQTTLRTRAAMVAFEDGYAAAPGPVTRRPVHLAVPQSDPIIDLGAARAVLARLAPQSVERSFPVRRHFLEFTEARTAYWSWLVEVALRDSCPAGSVAP</sequence>
<protein>
    <recommendedName>
        <fullName evidence="1">Serine aminopeptidase S33 domain-containing protein</fullName>
    </recommendedName>
</protein>
<evidence type="ECO:0000259" key="1">
    <source>
        <dbReference type="Pfam" id="PF12146"/>
    </source>
</evidence>
<name>A0A2J7YPB1_STRMQ</name>
<dbReference type="Pfam" id="PF12146">
    <property type="entry name" value="Hydrolase_4"/>
    <property type="match status" value="1"/>
</dbReference>